<dbReference type="InterPro" id="IPR001610">
    <property type="entry name" value="PAC"/>
</dbReference>
<dbReference type="Gene3D" id="3.20.20.450">
    <property type="entry name" value="EAL domain"/>
    <property type="match status" value="1"/>
</dbReference>
<gene>
    <name evidence="5" type="ORF">EGC76_09485</name>
</gene>
<dbReference type="Gene3D" id="3.30.450.40">
    <property type="match status" value="1"/>
</dbReference>
<dbReference type="InterPro" id="IPR029016">
    <property type="entry name" value="GAF-like_dom_sf"/>
</dbReference>
<evidence type="ECO:0000259" key="2">
    <source>
        <dbReference type="PROSITE" id="PS50113"/>
    </source>
</evidence>
<dbReference type="CDD" id="cd01948">
    <property type="entry name" value="EAL"/>
    <property type="match status" value="1"/>
</dbReference>
<feature type="domain" description="PAS" evidence="1">
    <location>
        <begin position="318"/>
        <end position="391"/>
    </location>
</feature>
<feature type="domain" description="EAL" evidence="3">
    <location>
        <begin position="617"/>
        <end position="867"/>
    </location>
</feature>
<organism evidence="5 6">
    <name type="scientific">Pseudidiomarina gelatinasegens</name>
    <dbReference type="NCBI Taxonomy" id="2487740"/>
    <lineage>
        <taxon>Bacteria</taxon>
        <taxon>Pseudomonadati</taxon>
        <taxon>Pseudomonadota</taxon>
        <taxon>Gammaproteobacteria</taxon>
        <taxon>Alteromonadales</taxon>
        <taxon>Idiomarinaceae</taxon>
        <taxon>Pseudidiomarina</taxon>
    </lineage>
</organism>
<dbReference type="InterPro" id="IPR043128">
    <property type="entry name" value="Rev_trsase/Diguanyl_cyclase"/>
</dbReference>
<dbReference type="GO" id="GO:0006355">
    <property type="term" value="P:regulation of DNA-templated transcription"/>
    <property type="evidence" value="ECO:0007669"/>
    <property type="project" value="InterPro"/>
</dbReference>
<dbReference type="PROSITE" id="PS50113">
    <property type="entry name" value="PAC"/>
    <property type="match status" value="2"/>
</dbReference>
<sequence>MVTAAAWVLAIIFWRRARRQTKHLQAFIEAEYDTLSSLAQDRSLAEKLTDICELVELQIKDCFASVMMVNQEGIALNAVAVNTLPPEFTKALQNIPIIDGVGACGTAAALKQPVIVEDMHRDTRFELFTTLVEHYKLRAAWSIPVFAPGDKHLLGTFALYSSQARAPTEAELKLIERSRDLISLVITQHNDRMERERSEQHALSLFTHNPEAVFTLDREGRFMSLNNAGEKLLELTEQQVVGQHYEMVVLEEDKARTKEHFEATKRGEPQHYEIRIFNNHGQVRQIEITNMPIIIHGQITGVHGIAKDVTQQRDYEERLQILDRSVEASTNGVVISDARKKGFPIIYVNPAFTLMSGYSADDMVGRSCRILQGPKSDPNTVKEIASALRAQTEIRCTIRNYRKDGTPFWNELIISPVRDSNGEVTHFVGLQNDISERVEREEKLAFHAEHDVLTGLPNRTALERFLQQAVALSEQRIYVLFIDLDGFKPVNDSLGHECGDHILVQTAQRLQKVTSEFDLLARFGGDEFVAVVQSLPDDESVMNYARTILAQFDRPFVYEDAEVSLSAAIGIASSELAVKTPNEMIQHADVAMYEAKRRGSNTFQWFSPDLDLDTQQQITLRAQLQEAIQTHQFEVFYQPIVSRNGAVVAVEALLRWNHPERGYVSPADFIPLAERTGQIVAMGHWVLEQACKDAARLREAGIAQVSVNFSPMQFYRDDFIESVAKLVAKYKIQPNQLMAEITENVLLRDSASALKMMADLRDLGLEIALDDFGTGFASLSYLNVIPAQKLKIDRCFVQNIESNTRNAAITRGVLTMAAELGISAVAEGVETEAERDYLTRYACDYMQGYLFCRPQPINKLLAWLDHK</sequence>
<evidence type="ECO:0000259" key="4">
    <source>
        <dbReference type="PROSITE" id="PS50887"/>
    </source>
</evidence>
<feature type="domain" description="PAC" evidence="2">
    <location>
        <begin position="392"/>
        <end position="446"/>
    </location>
</feature>
<dbReference type="SUPFAM" id="SSF55785">
    <property type="entry name" value="PYP-like sensor domain (PAS domain)"/>
    <property type="match status" value="2"/>
</dbReference>
<dbReference type="CDD" id="cd01949">
    <property type="entry name" value="GGDEF"/>
    <property type="match status" value="1"/>
</dbReference>
<dbReference type="Pfam" id="PF01590">
    <property type="entry name" value="GAF"/>
    <property type="match status" value="1"/>
</dbReference>
<dbReference type="SUPFAM" id="SSF55781">
    <property type="entry name" value="GAF domain-like"/>
    <property type="match status" value="1"/>
</dbReference>
<dbReference type="SUPFAM" id="SSF141868">
    <property type="entry name" value="EAL domain-like"/>
    <property type="match status" value="1"/>
</dbReference>
<dbReference type="PANTHER" id="PTHR44757">
    <property type="entry name" value="DIGUANYLATE CYCLASE DGCP"/>
    <property type="match status" value="1"/>
</dbReference>
<dbReference type="Gene3D" id="3.30.450.20">
    <property type="entry name" value="PAS domain"/>
    <property type="match status" value="2"/>
</dbReference>
<dbReference type="PROSITE" id="PS50112">
    <property type="entry name" value="PAS"/>
    <property type="match status" value="2"/>
</dbReference>
<dbReference type="CDD" id="cd00130">
    <property type="entry name" value="PAS"/>
    <property type="match status" value="2"/>
</dbReference>
<dbReference type="Pfam" id="PF13426">
    <property type="entry name" value="PAS_9"/>
    <property type="match status" value="1"/>
</dbReference>
<evidence type="ECO:0000313" key="6">
    <source>
        <dbReference type="Proteomes" id="UP000288789"/>
    </source>
</evidence>
<proteinExistence type="predicted"/>
<dbReference type="InterPro" id="IPR000014">
    <property type="entry name" value="PAS"/>
</dbReference>
<dbReference type="InterPro" id="IPR035965">
    <property type="entry name" value="PAS-like_dom_sf"/>
</dbReference>
<dbReference type="InterPro" id="IPR035919">
    <property type="entry name" value="EAL_sf"/>
</dbReference>
<feature type="domain" description="PAC" evidence="2">
    <location>
        <begin position="270"/>
        <end position="321"/>
    </location>
</feature>
<dbReference type="NCBIfam" id="TIGR00229">
    <property type="entry name" value="sensory_box"/>
    <property type="match status" value="2"/>
</dbReference>
<dbReference type="EMBL" id="RSFE01000007">
    <property type="protein sequence ID" value="RWU09223.1"/>
    <property type="molecule type" value="Genomic_DNA"/>
</dbReference>
<dbReference type="PIRSF" id="PIRSF005925">
    <property type="entry name" value="Dos"/>
    <property type="match status" value="1"/>
</dbReference>
<keyword evidence="6" id="KW-1185">Reference proteome</keyword>
<dbReference type="AlphaFoldDB" id="A0A443YYN0"/>
<dbReference type="SMART" id="SM00052">
    <property type="entry name" value="EAL"/>
    <property type="match status" value="1"/>
</dbReference>
<feature type="domain" description="PAS" evidence="1">
    <location>
        <begin position="198"/>
        <end position="268"/>
    </location>
</feature>
<reference evidence="5 6" key="1">
    <citation type="submission" date="2018-12" db="EMBL/GenBank/DDBJ databases">
        <authorList>
            <person name="Li A."/>
            <person name="Zhang M."/>
            <person name="Zhu H."/>
        </authorList>
    </citation>
    <scope>NUCLEOTIDE SEQUENCE [LARGE SCALE GENOMIC DNA]</scope>
    <source>
        <strain evidence="5 6">R04H25</strain>
    </source>
</reference>
<dbReference type="SMART" id="SM00091">
    <property type="entry name" value="PAS"/>
    <property type="match status" value="2"/>
</dbReference>
<protein>
    <submittedName>
        <fullName evidence="5">EAL domain-containing protein</fullName>
    </submittedName>
</protein>
<dbReference type="InterPro" id="IPR052155">
    <property type="entry name" value="Biofilm_reg_signaling"/>
</dbReference>
<dbReference type="InterPro" id="IPR012226">
    <property type="entry name" value="Diguanyl_cyclase/Pdiesterase"/>
</dbReference>
<comment type="caution">
    <text evidence="5">The sequence shown here is derived from an EMBL/GenBank/DDBJ whole genome shotgun (WGS) entry which is preliminary data.</text>
</comment>
<dbReference type="SMART" id="SM00267">
    <property type="entry name" value="GGDEF"/>
    <property type="match status" value="1"/>
</dbReference>
<dbReference type="PROSITE" id="PS50887">
    <property type="entry name" value="GGDEF"/>
    <property type="match status" value="1"/>
</dbReference>
<name>A0A443YYN0_9GAMM</name>
<dbReference type="InterPro" id="IPR001633">
    <property type="entry name" value="EAL_dom"/>
</dbReference>
<dbReference type="InterPro" id="IPR003018">
    <property type="entry name" value="GAF"/>
</dbReference>
<dbReference type="SUPFAM" id="SSF55073">
    <property type="entry name" value="Nucleotide cyclase"/>
    <property type="match status" value="1"/>
</dbReference>
<dbReference type="NCBIfam" id="TIGR00254">
    <property type="entry name" value="GGDEF"/>
    <property type="match status" value="1"/>
</dbReference>
<dbReference type="PANTHER" id="PTHR44757:SF2">
    <property type="entry name" value="BIOFILM ARCHITECTURE MAINTENANCE PROTEIN MBAA"/>
    <property type="match status" value="1"/>
</dbReference>
<dbReference type="Pfam" id="PF00989">
    <property type="entry name" value="PAS"/>
    <property type="match status" value="1"/>
</dbReference>
<dbReference type="Proteomes" id="UP000288789">
    <property type="component" value="Unassembled WGS sequence"/>
</dbReference>
<dbReference type="Pfam" id="PF00563">
    <property type="entry name" value="EAL"/>
    <property type="match status" value="1"/>
</dbReference>
<evidence type="ECO:0000259" key="1">
    <source>
        <dbReference type="PROSITE" id="PS50112"/>
    </source>
</evidence>
<dbReference type="OrthoDB" id="6597954at2"/>
<dbReference type="Pfam" id="PF00990">
    <property type="entry name" value="GGDEF"/>
    <property type="match status" value="1"/>
</dbReference>
<dbReference type="Gene3D" id="3.30.70.270">
    <property type="match status" value="1"/>
</dbReference>
<accession>A0A443YYN0</accession>
<dbReference type="SMART" id="SM00065">
    <property type="entry name" value="GAF"/>
    <property type="match status" value="1"/>
</dbReference>
<dbReference type="InterPro" id="IPR000160">
    <property type="entry name" value="GGDEF_dom"/>
</dbReference>
<dbReference type="PROSITE" id="PS50883">
    <property type="entry name" value="EAL"/>
    <property type="match status" value="1"/>
</dbReference>
<feature type="domain" description="GGDEF" evidence="4">
    <location>
        <begin position="475"/>
        <end position="608"/>
    </location>
</feature>
<evidence type="ECO:0000313" key="5">
    <source>
        <dbReference type="EMBL" id="RWU09223.1"/>
    </source>
</evidence>
<dbReference type="InterPro" id="IPR000700">
    <property type="entry name" value="PAS-assoc_C"/>
</dbReference>
<evidence type="ECO:0000259" key="3">
    <source>
        <dbReference type="PROSITE" id="PS50883"/>
    </source>
</evidence>
<dbReference type="InterPro" id="IPR013767">
    <property type="entry name" value="PAS_fold"/>
</dbReference>
<dbReference type="SMART" id="SM00086">
    <property type="entry name" value="PAC"/>
    <property type="match status" value="2"/>
</dbReference>
<dbReference type="InterPro" id="IPR029787">
    <property type="entry name" value="Nucleotide_cyclase"/>
</dbReference>